<reference evidence="1 2" key="1">
    <citation type="submission" date="2024-09" db="EMBL/GenBank/DDBJ databases">
        <authorList>
            <person name="Sun Q."/>
            <person name="Mori K."/>
        </authorList>
    </citation>
    <scope>NUCLEOTIDE SEQUENCE [LARGE SCALE GENOMIC DNA]</scope>
    <source>
        <strain evidence="1 2">CECT 7908</strain>
    </source>
</reference>
<accession>A0ABV5FJ90</accession>
<dbReference type="EMBL" id="JBHMEX010000023">
    <property type="protein sequence ID" value="MFB9063616.1"/>
    <property type="molecule type" value="Genomic_DNA"/>
</dbReference>
<dbReference type="RefSeq" id="WP_290268116.1">
    <property type="nucleotide sequence ID" value="NZ_JAUFQQ010000005.1"/>
</dbReference>
<organism evidence="1 2">
    <name type="scientific">Flavobacterium branchiarum</name>
    <dbReference type="NCBI Taxonomy" id="1114870"/>
    <lineage>
        <taxon>Bacteria</taxon>
        <taxon>Pseudomonadati</taxon>
        <taxon>Bacteroidota</taxon>
        <taxon>Flavobacteriia</taxon>
        <taxon>Flavobacteriales</taxon>
        <taxon>Flavobacteriaceae</taxon>
        <taxon>Flavobacterium</taxon>
    </lineage>
</organism>
<sequence>MLKAILNLEGAQKLTKNEQKSIQGGLVDCINPSTNECRRYHKSCAPPCGMQPPIEP</sequence>
<dbReference type="Proteomes" id="UP001589589">
    <property type="component" value="Unassembled WGS sequence"/>
</dbReference>
<protein>
    <recommendedName>
        <fullName evidence="3">Bacteriocin-type signal sequence-containing protein</fullName>
    </recommendedName>
</protein>
<evidence type="ECO:0000313" key="2">
    <source>
        <dbReference type="Proteomes" id="UP001589589"/>
    </source>
</evidence>
<evidence type="ECO:0008006" key="3">
    <source>
        <dbReference type="Google" id="ProtNLM"/>
    </source>
</evidence>
<keyword evidence="2" id="KW-1185">Reference proteome</keyword>
<evidence type="ECO:0000313" key="1">
    <source>
        <dbReference type="EMBL" id="MFB9063616.1"/>
    </source>
</evidence>
<name>A0ABV5FJ90_9FLAO</name>
<proteinExistence type="predicted"/>
<comment type="caution">
    <text evidence="1">The sequence shown here is derived from an EMBL/GenBank/DDBJ whole genome shotgun (WGS) entry which is preliminary data.</text>
</comment>
<gene>
    <name evidence="1" type="ORF">ACFFUQ_06235</name>
</gene>